<evidence type="ECO:0000256" key="3">
    <source>
        <dbReference type="ARBA" id="ARBA00023027"/>
    </source>
</evidence>
<dbReference type="EMBL" id="JACLAW010000009">
    <property type="protein sequence ID" value="MBC2666369.1"/>
    <property type="molecule type" value="Genomic_DNA"/>
</dbReference>
<dbReference type="InterPro" id="IPR016162">
    <property type="entry name" value="Ald_DH_N"/>
</dbReference>
<comment type="caution">
    <text evidence="9">The sequence shown here is derived from an EMBL/GenBank/DDBJ whole genome shotgun (WGS) entry which is preliminary data.</text>
</comment>
<dbReference type="CDD" id="cd07133">
    <property type="entry name" value="ALDH_CALDH_CalB"/>
    <property type="match status" value="1"/>
</dbReference>
<dbReference type="Gene3D" id="3.40.309.10">
    <property type="entry name" value="Aldehyde Dehydrogenase, Chain A, domain 2"/>
    <property type="match status" value="1"/>
</dbReference>
<feature type="active site" evidence="5">
    <location>
        <position position="255"/>
    </location>
</feature>
<dbReference type="InterPro" id="IPR016160">
    <property type="entry name" value="Ald_DH_CS_CYS"/>
</dbReference>
<keyword evidence="10" id="KW-1185">Reference proteome</keyword>
<evidence type="ECO:0000259" key="8">
    <source>
        <dbReference type="Pfam" id="PF00171"/>
    </source>
</evidence>
<dbReference type="SUPFAM" id="SSF53720">
    <property type="entry name" value="ALDH-like"/>
    <property type="match status" value="1"/>
</dbReference>
<protein>
    <recommendedName>
        <fullName evidence="4">Aldehyde dehydrogenase</fullName>
    </recommendedName>
</protein>
<feature type="active site" evidence="5 6">
    <location>
        <position position="221"/>
    </location>
</feature>
<dbReference type="GO" id="GO:0006081">
    <property type="term" value="P:aldehyde metabolic process"/>
    <property type="evidence" value="ECO:0007669"/>
    <property type="project" value="InterPro"/>
</dbReference>
<dbReference type="Pfam" id="PF00171">
    <property type="entry name" value="Aldedh"/>
    <property type="match status" value="1"/>
</dbReference>
<dbReference type="PANTHER" id="PTHR43570:SF20">
    <property type="entry name" value="ALDEHYDE DEHYDROGENASE ALDX-RELATED"/>
    <property type="match status" value="1"/>
</dbReference>
<keyword evidence="3" id="KW-0520">NAD</keyword>
<evidence type="ECO:0000313" key="9">
    <source>
        <dbReference type="EMBL" id="MBC2666369.1"/>
    </source>
</evidence>
<name>A0A7X1FT50_9SPHN</name>
<dbReference type="PANTHER" id="PTHR43570">
    <property type="entry name" value="ALDEHYDE DEHYDROGENASE"/>
    <property type="match status" value="1"/>
</dbReference>
<feature type="domain" description="Aldehyde dehydrogenase" evidence="8">
    <location>
        <begin position="13"/>
        <end position="448"/>
    </location>
</feature>
<keyword evidence="2 4" id="KW-0560">Oxidoreductase</keyword>
<comment type="similarity">
    <text evidence="1 4 7">Belongs to the aldehyde dehydrogenase family.</text>
</comment>
<dbReference type="Proteomes" id="UP000566813">
    <property type="component" value="Unassembled WGS sequence"/>
</dbReference>
<dbReference type="PIRSF" id="PIRSF036492">
    <property type="entry name" value="ALDH"/>
    <property type="match status" value="1"/>
</dbReference>
<evidence type="ECO:0000313" key="10">
    <source>
        <dbReference type="Proteomes" id="UP000566813"/>
    </source>
</evidence>
<dbReference type="AlphaFoldDB" id="A0A7X1FT50"/>
<evidence type="ECO:0000256" key="4">
    <source>
        <dbReference type="PIRNR" id="PIRNR036492"/>
    </source>
</evidence>
<accession>A0A7X1FT50</accession>
<dbReference type="GO" id="GO:0004029">
    <property type="term" value="F:aldehyde dehydrogenase (NAD+) activity"/>
    <property type="evidence" value="ECO:0007669"/>
    <property type="project" value="TreeGrafter"/>
</dbReference>
<dbReference type="PROSITE" id="PS00687">
    <property type="entry name" value="ALDEHYDE_DEHYDR_GLU"/>
    <property type="match status" value="1"/>
</dbReference>
<dbReference type="GO" id="GO:0005737">
    <property type="term" value="C:cytoplasm"/>
    <property type="evidence" value="ECO:0007669"/>
    <property type="project" value="TreeGrafter"/>
</dbReference>
<organism evidence="9 10">
    <name type="scientific">Novosphingobium flavum</name>
    <dbReference type="NCBI Taxonomy" id="1778672"/>
    <lineage>
        <taxon>Bacteria</taxon>
        <taxon>Pseudomonadati</taxon>
        <taxon>Pseudomonadota</taxon>
        <taxon>Alphaproteobacteria</taxon>
        <taxon>Sphingomonadales</taxon>
        <taxon>Sphingomonadaceae</taxon>
        <taxon>Novosphingobium</taxon>
    </lineage>
</organism>
<sequence>MTSPTSAPAELIAALVQRQRASFLSAMPEALSVRRDRLQRLRAVLQVHCSAIAEAVEADFGTRSRDFTRLADVLPGVSMVDYCLKNLDRWARPERRKTLKPLSFLGARAEVRYEPKGVIGIVSPWNFPVVLAFAPLAQVLAAGNRALLKPSEHTPETSALFAEILASAFAPEEVAVVTGDAETGRAFAAQKFDHLVFTGATAIGREVARAAAENLVPVTLELGGKSPAIVSRSADLAHAASRIALGKLMNAGQVCLAPDYVLVPEERTDEMIAALETAVRGMYPTMLSNDDYAALIADRHIGRLGALVADAVAKGARATEINPAGEDFSASNAAKLPLTVLRGVNDTMQVMQEEIFGPVLPLVSYRSLDEALAYVNDHETPLGLYWFGEDQAEAERVVARTRSGGVTLNDTIAHVTVDDLPFGGLGASGMGAYHGIEGFKAFSHARAVYRQSRHDIARLIGLKPPYGAKLKQILRLKLGA</sequence>
<dbReference type="InterPro" id="IPR016161">
    <property type="entry name" value="Ald_DH/histidinol_DH"/>
</dbReference>
<evidence type="ECO:0000256" key="1">
    <source>
        <dbReference type="ARBA" id="ARBA00009986"/>
    </source>
</evidence>
<dbReference type="InterPro" id="IPR015590">
    <property type="entry name" value="Aldehyde_DH_dom"/>
</dbReference>
<dbReference type="InterPro" id="IPR029510">
    <property type="entry name" value="Ald_DH_CS_GLU"/>
</dbReference>
<dbReference type="PROSITE" id="PS00070">
    <property type="entry name" value="ALDEHYDE_DEHYDR_CYS"/>
    <property type="match status" value="1"/>
</dbReference>
<dbReference type="RefSeq" id="WP_185664671.1">
    <property type="nucleotide sequence ID" value="NZ_JACLAW010000009.1"/>
</dbReference>
<evidence type="ECO:0000256" key="2">
    <source>
        <dbReference type="ARBA" id="ARBA00023002"/>
    </source>
</evidence>
<proteinExistence type="inferred from homology"/>
<reference evidence="9 10" key="1">
    <citation type="submission" date="2020-08" db="EMBL/GenBank/DDBJ databases">
        <title>The genome sequence of type strain Novosphingobium flavum NBRC 111647.</title>
        <authorList>
            <person name="Liu Y."/>
        </authorList>
    </citation>
    <scope>NUCLEOTIDE SEQUENCE [LARGE SCALE GENOMIC DNA]</scope>
    <source>
        <strain evidence="9 10">NBRC 111647</strain>
    </source>
</reference>
<dbReference type="InterPro" id="IPR012394">
    <property type="entry name" value="Aldehyde_DH_NAD(P)"/>
</dbReference>
<evidence type="ECO:0000256" key="6">
    <source>
        <dbReference type="PROSITE-ProRule" id="PRU10007"/>
    </source>
</evidence>
<gene>
    <name evidence="9" type="ORF">H7F51_12640</name>
</gene>
<evidence type="ECO:0000256" key="7">
    <source>
        <dbReference type="RuleBase" id="RU003345"/>
    </source>
</evidence>
<dbReference type="InterPro" id="IPR016163">
    <property type="entry name" value="Ald_DH_C"/>
</dbReference>
<dbReference type="Gene3D" id="3.40.605.10">
    <property type="entry name" value="Aldehyde Dehydrogenase, Chain A, domain 1"/>
    <property type="match status" value="1"/>
</dbReference>
<evidence type="ECO:0000256" key="5">
    <source>
        <dbReference type="PIRSR" id="PIRSR036492-1"/>
    </source>
</evidence>